<accession>A0A9P3FN11</accession>
<dbReference type="Gene3D" id="3.20.20.80">
    <property type="entry name" value="Glycosidases"/>
    <property type="match status" value="1"/>
</dbReference>
<evidence type="ECO:0000256" key="3">
    <source>
        <dbReference type="SAM" id="MobiDB-lite"/>
    </source>
</evidence>
<name>A0A9P3FN11_9PEZI</name>
<feature type="domain" description="Glycoside hydrolase family 42 N-terminal" evidence="4">
    <location>
        <begin position="64"/>
        <end position="239"/>
    </location>
</feature>
<evidence type="ECO:0000313" key="7">
    <source>
        <dbReference type="Proteomes" id="UP000825890"/>
    </source>
</evidence>
<dbReference type="InterPro" id="IPR017853">
    <property type="entry name" value="GH"/>
</dbReference>
<sequence length="582" mass="65232">MRQRVELDTSLPQAEENTTSPTIPHLRTIGECQQLIVRDRSFLILGGEVQNSQFSSARYMKDVWPRLKAANINTVFGAVTWEQVEPIEGNFVFDELDQIVSDARQHGLHLVLLWFGAFKNALSTYAPSWVKRDAARFPRAEIRSPEGQVLADAVSIFHAAAREADARAFGTLMQHIKEIDERDSTVVMVQVENEVGLLGDSMDRSTLAVEAWKQPLPASFLQAIQQQWSQLNEPFRKNFLRLQSVNTADVHTWEDLWNGDEENLSVHELFMAYHFSQYVETVAAAGKAIYPLPLFTNVWQNYAEETQGSSEDFPAMVAGGGQPGDYPSGGGVSNVLDIWKLFAPSLDLIAPDIYLNDYEASCKTYRHRRQGLLIPEQRRDDYGARRIWAAFGSHQCIGTAPFGIDTLGTEELKKVWGKHYGLLGKISEYMLAAQRKKNGCKGFFFDEIRDDGSDPSPAREMKFGEWDLRVERAHVFGRPSAASGMVIHLSQNEFLLIGWGFQVSFTSSNGKARFNGILRFEEKEVDAVTGELRTLRRLNGDETRSGKVAVMPSEDPDYGGFPIAITIPANTGIAIVEPYALE</sequence>
<dbReference type="InterPro" id="IPR013529">
    <property type="entry name" value="Glyco_hydro_42_N"/>
</dbReference>
<evidence type="ECO:0008006" key="8">
    <source>
        <dbReference type="Google" id="ProtNLM"/>
    </source>
</evidence>
<dbReference type="EMBL" id="BOLY01000009">
    <property type="protein sequence ID" value="GIZ49983.1"/>
    <property type="molecule type" value="Genomic_DNA"/>
</dbReference>
<feature type="domain" description="DUF5597" evidence="5">
    <location>
        <begin position="417"/>
        <end position="547"/>
    </location>
</feature>
<evidence type="ECO:0000259" key="4">
    <source>
        <dbReference type="Pfam" id="PF02449"/>
    </source>
</evidence>
<evidence type="ECO:0000256" key="1">
    <source>
        <dbReference type="ARBA" id="ARBA00022801"/>
    </source>
</evidence>
<keyword evidence="1" id="KW-0378">Hydrolase</keyword>
<dbReference type="OrthoDB" id="1657402at2759"/>
<comment type="caution">
    <text evidence="6">The sequence shown here is derived from an EMBL/GenBank/DDBJ whole genome shotgun (WGS) entry which is preliminary data.</text>
</comment>
<dbReference type="Pfam" id="PF18120">
    <property type="entry name" value="DUF5597"/>
    <property type="match status" value="1"/>
</dbReference>
<keyword evidence="2" id="KW-0326">Glycosidase</keyword>
<dbReference type="Gene3D" id="2.60.220.20">
    <property type="entry name" value="putative beta-Galactosidase from caulobacter crescentus"/>
    <property type="match status" value="1"/>
</dbReference>
<evidence type="ECO:0000259" key="5">
    <source>
        <dbReference type="Pfam" id="PF18120"/>
    </source>
</evidence>
<dbReference type="GO" id="GO:0004565">
    <property type="term" value="F:beta-galactosidase activity"/>
    <property type="evidence" value="ECO:0007669"/>
    <property type="project" value="InterPro"/>
</dbReference>
<dbReference type="GO" id="GO:0005975">
    <property type="term" value="P:carbohydrate metabolic process"/>
    <property type="evidence" value="ECO:0007669"/>
    <property type="project" value="InterPro"/>
</dbReference>
<reference evidence="6 7" key="1">
    <citation type="submission" date="2021-01" db="EMBL/GenBank/DDBJ databases">
        <title>Cercospora kikuchii MAFF 305040 whole genome shotgun sequence.</title>
        <authorList>
            <person name="Kashiwa T."/>
            <person name="Suzuki T."/>
        </authorList>
    </citation>
    <scope>NUCLEOTIDE SEQUENCE [LARGE SCALE GENOMIC DNA]</scope>
    <source>
        <strain evidence="6 7">MAFF 305040</strain>
    </source>
</reference>
<dbReference type="RefSeq" id="XP_044664470.1">
    <property type="nucleotide sequence ID" value="XM_044808535.1"/>
</dbReference>
<keyword evidence="7" id="KW-1185">Reference proteome</keyword>
<dbReference type="InterPro" id="IPR040719">
    <property type="entry name" value="DUF5597"/>
</dbReference>
<dbReference type="FunFam" id="3.20.20.80:FF:000135">
    <property type="entry name" value="Beta-galactosidase, putative, bgl35A"/>
    <property type="match status" value="1"/>
</dbReference>
<dbReference type="GeneID" id="68298573"/>
<dbReference type="Proteomes" id="UP000825890">
    <property type="component" value="Unassembled WGS sequence"/>
</dbReference>
<protein>
    <recommendedName>
        <fullName evidence="8">Beta-galactosidase</fullName>
    </recommendedName>
</protein>
<dbReference type="Pfam" id="PF02449">
    <property type="entry name" value="Glyco_hydro_42"/>
    <property type="match status" value="1"/>
</dbReference>
<dbReference type="GO" id="GO:0009341">
    <property type="term" value="C:beta-galactosidase complex"/>
    <property type="evidence" value="ECO:0007669"/>
    <property type="project" value="InterPro"/>
</dbReference>
<proteinExistence type="predicted"/>
<feature type="region of interest" description="Disordered" evidence="3">
    <location>
        <begin position="1"/>
        <end position="23"/>
    </location>
</feature>
<dbReference type="SUPFAM" id="SSF51445">
    <property type="entry name" value="(Trans)glycosidases"/>
    <property type="match status" value="1"/>
</dbReference>
<evidence type="ECO:0000256" key="2">
    <source>
        <dbReference type="ARBA" id="ARBA00023295"/>
    </source>
</evidence>
<gene>
    <name evidence="6" type="ORF">CKM354_001299800</name>
</gene>
<dbReference type="AlphaFoldDB" id="A0A9P3FN11"/>
<organism evidence="6 7">
    <name type="scientific">Cercospora kikuchii</name>
    <dbReference type="NCBI Taxonomy" id="84275"/>
    <lineage>
        <taxon>Eukaryota</taxon>
        <taxon>Fungi</taxon>
        <taxon>Dikarya</taxon>
        <taxon>Ascomycota</taxon>
        <taxon>Pezizomycotina</taxon>
        <taxon>Dothideomycetes</taxon>
        <taxon>Dothideomycetidae</taxon>
        <taxon>Mycosphaerellales</taxon>
        <taxon>Mycosphaerellaceae</taxon>
        <taxon>Cercospora</taxon>
    </lineage>
</organism>
<evidence type="ECO:0000313" key="6">
    <source>
        <dbReference type="EMBL" id="GIZ49983.1"/>
    </source>
</evidence>
<feature type="compositionally biased region" description="Polar residues" evidence="3">
    <location>
        <begin position="10"/>
        <end position="22"/>
    </location>
</feature>